<reference evidence="3" key="1">
    <citation type="journal article" date="2019" name="Microbiology">
        <title>Complete Genome Sequence of an Uncultured Bacterium of the Candidate Phylum Bipolaricaulota.</title>
        <authorList>
            <person name="Kadnikov V.V."/>
            <person name="Mardanov A.V."/>
            <person name="Beletsky A.V."/>
            <person name="Frank Y.A."/>
            <person name="Karnachuk O.V."/>
            <person name="Ravin N.V."/>
        </authorList>
    </citation>
    <scope>NUCLEOTIDE SEQUENCE [LARGE SCALE GENOMIC DNA]</scope>
</reference>
<dbReference type="Proteomes" id="UP000426444">
    <property type="component" value="Chromosome"/>
</dbReference>
<dbReference type="OrthoDB" id="9809406at2"/>
<sequence length="197" mass="21774">MAKKIIVIFTLIVLTICILIGGCSNPVEEELKTWKELVNILPKEKEKENEKENENESNNIPTDFVIEESIDVTLYFATSDKSDLKSEKRTITKVEGLGRKTMEELIEGPQSPEYVSVFPSGTSLLDINVKEDGLCIIDLSSEARFVNNANEEMLMISAIANTLCQFSTIDEVAFMIEGESVSAIGGFVDLSEPVSAE</sequence>
<name>A0A6I6DCK7_9FIRM</name>
<dbReference type="EMBL" id="CP046457">
    <property type="protein sequence ID" value="QGT98870.1"/>
    <property type="molecule type" value="Genomic_DNA"/>
</dbReference>
<organism evidence="2 3">
    <name type="scientific">Candidatus Syntrophocurvum alkaliphilum</name>
    <dbReference type="NCBI Taxonomy" id="2293317"/>
    <lineage>
        <taxon>Bacteria</taxon>
        <taxon>Bacillati</taxon>
        <taxon>Bacillota</taxon>
        <taxon>Clostridia</taxon>
        <taxon>Eubacteriales</taxon>
        <taxon>Syntrophomonadaceae</taxon>
        <taxon>Candidatus Syntrophocurvum</taxon>
    </lineage>
</organism>
<proteinExistence type="predicted"/>
<accession>A0A6I6DCK7</accession>
<protein>
    <recommendedName>
        <fullName evidence="1">GerMN domain-containing protein</fullName>
    </recommendedName>
</protein>
<dbReference type="RefSeq" id="WP_156202820.1">
    <property type="nucleotide sequence ID" value="NZ_CP046457.1"/>
</dbReference>
<dbReference type="InterPro" id="IPR019606">
    <property type="entry name" value="GerMN"/>
</dbReference>
<gene>
    <name evidence="2" type="ORF">SYNTR_0277</name>
</gene>
<keyword evidence="3" id="KW-1185">Reference proteome</keyword>
<evidence type="ECO:0000313" key="2">
    <source>
        <dbReference type="EMBL" id="QGT98870.1"/>
    </source>
</evidence>
<dbReference type="KEGG" id="salq:SYNTR_0277"/>
<dbReference type="Pfam" id="PF10646">
    <property type="entry name" value="Germane"/>
    <property type="match status" value="1"/>
</dbReference>
<dbReference type="SMART" id="SM00909">
    <property type="entry name" value="Germane"/>
    <property type="match status" value="1"/>
</dbReference>
<dbReference type="AlphaFoldDB" id="A0A6I6DCK7"/>
<feature type="domain" description="GerMN" evidence="1">
    <location>
        <begin position="98"/>
        <end position="185"/>
    </location>
</feature>
<dbReference type="PROSITE" id="PS51257">
    <property type="entry name" value="PROKAR_LIPOPROTEIN"/>
    <property type="match status" value="1"/>
</dbReference>
<evidence type="ECO:0000259" key="1">
    <source>
        <dbReference type="SMART" id="SM00909"/>
    </source>
</evidence>
<evidence type="ECO:0000313" key="3">
    <source>
        <dbReference type="Proteomes" id="UP000426444"/>
    </source>
</evidence>